<evidence type="ECO:0000313" key="12">
    <source>
        <dbReference type="Proteomes" id="UP000521676"/>
    </source>
</evidence>
<evidence type="ECO:0000313" key="11">
    <source>
        <dbReference type="EMBL" id="WJW66191.1"/>
    </source>
</evidence>
<proteinExistence type="predicted"/>
<dbReference type="InterPro" id="IPR039420">
    <property type="entry name" value="WalR-like"/>
</dbReference>
<dbReference type="PANTHER" id="PTHR48111:SF22">
    <property type="entry name" value="REGULATOR OF RPOS"/>
    <property type="match status" value="1"/>
</dbReference>
<evidence type="ECO:0000256" key="3">
    <source>
        <dbReference type="ARBA" id="ARBA00023015"/>
    </source>
</evidence>
<dbReference type="InterPro" id="IPR011006">
    <property type="entry name" value="CheY-like_superfamily"/>
</dbReference>
<dbReference type="SMART" id="SM00448">
    <property type="entry name" value="REC"/>
    <property type="match status" value="1"/>
</dbReference>
<evidence type="ECO:0000256" key="6">
    <source>
        <dbReference type="PROSITE-ProRule" id="PRU00169"/>
    </source>
</evidence>
<dbReference type="CDD" id="cd00383">
    <property type="entry name" value="trans_reg_C"/>
    <property type="match status" value="1"/>
</dbReference>
<dbReference type="InterPro" id="IPR036388">
    <property type="entry name" value="WH-like_DNA-bd_sf"/>
</dbReference>
<dbReference type="Pfam" id="PF00486">
    <property type="entry name" value="Trans_reg_C"/>
    <property type="match status" value="1"/>
</dbReference>
<feature type="DNA-binding region" description="OmpR/PhoB-type" evidence="7">
    <location>
        <begin position="127"/>
        <end position="225"/>
    </location>
</feature>
<keyword evidence="13" id="KW-1185">Reference proteome</keyword>
<evidence type="ECO:0000256" key="2">
    <source>
        <dbReference type="ARBA" id="ARBA00023012"/>
    </source>
</evidence>
<dbReference type="Gene3D" id="3.40.50.2300">
    <property type="match status" value="1"/>
</dbReference>
<dbReference type="GO" id="GO:0005829">
    <property type="term" value="C:cytosol"/>
    <property type="evidence" value="ECO:0007669"/>
    <property type="project" value="TreeGrafter"/>
</dbReference>
<feature type="domain" description="OmpR/PhoB-type" evidence="9">
    <location>
        <begin position="127"/>
        <end position="225"/>
    </location>
</feature>
<evidence type="ECO:0000256" key="4">
    <source>
        <dbReference type="ARBA" id="ARBA00023125"/>
    </source>
</evidence>
<dbReference type="Gene3D" id="1.10.10.10">
    <property type="entry name" value="Winged helix-like DNA-binding domain superfamily/Winged helix DNA-binding domain"/>
    <property type="match status" value="1"/>
</dbReference>
<dbReference type="GO" id="GO:0006355">
    <property type="term" value="P:regulation of DNA-templated transcription"/>
    <property type="evidence" value="ECO:0007669"/>
    <property type="project" value="InterPro"/>
</dbReference>
<dbReference type="InterPro" id="IPR001867">
    <property type="entry name" value="OmpR/PhoB-type_DNA-bd"/>
</dbReference>
<evidence type="ECO:0000256" key="7">
    <source>
        <dbReference type="PROSITE-ProRule" id="PRU01091"/>
    </source>
</evidence>
<evidence type="ECO:0000259" key="8">
    <source>
        <dbReference type="PROSITE" id="PS50110"/>
    </source>
</evidence>
<dbReference type="GO" id="GO:0032993">
    <property type="term" value="C:protein-DNA complex"/>
    <property type="evidence" value="ECO:0007669"/>
    <property type="project" value="TreeGrafter"/>
</dbReference>
<keyword evidence="1 6" id="KW-0597">Phosphoprotein</keyword>
<organism evidence="10 12">
    <name type="scientific">Candidatus Chlorohelix allophototropha</name>
    <dbReference type="NCBI Taxonomy" id="3003348"/>
    <lineage>
        <taxon>Bacteria</taxon>
        <taxon>Bacillati</taxon>
        <taxon>Chloroflexota</taxon>
        <taxon>Chloroflexia</taxon>
        <taxon>Candidatus Chloroheliales</taxon>
        <taxon>Candidatus Chloroheliaceae</taxon>
        <taxon>Candidatus Chlorohelix</taxon>
    </lineage>
</organism>
<keyword evidence="2" id="KW-0902">Two-component regulatory system</keyword>
<feature type="modified residue" description="4-aspartylphosphate" evidence="6">
    <location>
        <position position="51"/>
    </location>
</feature>
<dbReference type="PANTHER" id="PTHR48111">
    <property type="entry name" value="REGULATOR OF RPOS"/>
    <property type="match status" value="1"/>
</dbReference>
<gene>
    <name evidence="10" type="ORF">HXX08_00315</name>
    <name evidence="11" type="ORF">OZ401_001982</name>
</gene>
<dbReference type="PROSITE" id="PS50110">
    <property type="entry name" value="RESPONSE_REGULATORY"/>
    <property type="match status" value="1"/>
</dbReference>
<dbReference type="FunFam" id="3.40.50.2300:FF:000001">
    <property type="entry name" value="DNA-binding response regulator PhoB"/>
    <property type="match status" value="1"/>
</dbReference>
<dbReference type="Proteomes" id="UP000521676">
    <property type="component" value="Unassembled WGS sequence"/>
</dbReference>
<dbReference type="CDD" id="cd19935">
    <property type="entry name" value="REC_OmpR_CusR-like"/>
    <property type="match status" value="1"/>
</dbReference>
<name>A0A8T7LTY1_9CHLR</name>
<protein>
    <submittedName>
        <fullName evidence="10">Response regulator transcription factor</fullName>
    </submittedName>
</protein>
<dbReference type="GO" id="GO:0000976">
    <property type="term" value="F:transcription cis-regulatory region binding"/>
    <property type="evidence" value="ECO:0007669"/>
    <property type="project" value="TreeGrafter"/>
</dbReference>
<dbReference type="SUPFAM" id="SSF52172">
    <property type="entry name" value="CheY-like"/>
    <property type="match status" value="1"/>
</dbReference>
<dbReference type="InterPro" id="IPR016032">
    <property type="entry name" value="Sig_transdc_resp-reg_C-effctor"/>
</dbReference>
<dbReference type="RefSeq" id="WP_341468072.1">
    <property type="nucleotide sequence ID" value="NZ_CP128399.1"/>
</dbReference>
<dbReference type="Pfam" id="PF00072">
    <property type="entry name" value="Response_reg"/>
    <property type="match status" value="1"/>
</dbReference>
<dbReference type="SUPFAM" id="SSF46894">
    <property type="entry name" value="C-terminal effector domain of the bipartite response regulators"/>
    <property type="match status" value="1"/>
</dbReference>
<evidence type="ECO:0000256" key="1">
    <source>
        <dbReference type="ARBA" id="ARBA00022553"/>
    </source>
</evidence>
<dbReference type="InterPro" id="IPR001789">
    <property type="entry name" value="Sig_transdc_resp-reg_receiver"/>
</dbReference>
<dbReference type="EMBL" id="CP128399">
    <property type="protein sequence ID" value="WJW66191.1"/>
    <property type="molecule type" value="Genomic_DNA"/>
</dbReference>
<keyword evidence="3" id="KW-0805">Transcription regulation</keyword>
<dbReference type="PROSITE" id="PS51755">
    <property type="entry name" value="OMPR_PHOB"/>
    <property type="match status" value="1"/>
</dbReference>
<evidence type="ECO:0000259" key="9">
    <source>
        <dbReference type="PROSITE" id="PS51755"/>
    </source>
</evidence>
<dbReference type="Gene3D" id="6.10.250.690">
    <property type="match status" value="1"/>
</dbReference>
<reference evidence="10 12" key="1">
    <citation type="submission" date="2020-06" db="EMBL/GenBank/DDBJ databases">
        <title>Anoxygenic phototrophic Chloroflexota member uses a Type I reaction center.</title>
        <authorList>
            <person name="Tsuji J.M."/>
            <person name="Shaw N.A."/>
            <person name="Nagashima S."/>
            <person name="Venkiteswaran J."/>
            <person name="Schiff S.L."/>
            <person name="Hanada S."/>
            <person name="Tank M."/>
            <person name="Neufeld J.D."/>
        </authorList>
    </citation>
    <scope>NUCLEOTIDE SEQUENCE [LARGE SCALE GENOMIC DNA]</scope>
    <source>
        <strain evidence="10">L227-S17</strain>
    </source>
</reference>
<evidence type="ECO:0000256" key="5">
    <source>
        <dbReference type="ARBA" id="ARBA00023163"/>
    </source>
</evidence>
<keyword evidence="4 7" id="KW-0238">DNA-binding</keyword>
<dbReference type="EMBL" id="JACATZ010000001">
    <property type="protein sequence ID" value="NWJ44297.1"/>
    <property type="molecule type" value="Genomic_DNA"/>
</dbReference>
<accession>A0A8T7LTY1</accession>
<evidence type="ECO:0000313" key="13">
    <source>
        <dbReference type="Proteomes" id="UP001431572"/>
    </source>
</evidence>
<sequence length="226" mass="26099">MYILVVEDEEKLVKLIKRVLEEERYQVDTALDGAQGLEMALIGSYDLIILDVMMPHVTGLEICKSLRDEKSTVPILMLTALDAIQDRVQGLDVGADDYLTKPFAFDELLARIRALLRRRINPEDPVNTILKVEDLELDLSKHEARRHGKHIELTSKEFALLEYLMHNKGQVLSRDQIINHVWEYDFDATSNVVDIYIHYLRNKIDGHFSRKLIKTVRGLGYSIRVD</sequence>
<evidence type="ECO:0000313" key="10">
    <source>
        <dbReference type="EMBL" id="NWJ44297.1"/>
    </source>
</evidence>
<feature type="domain" description="Response regulatory" evidence="8">
    <location>
        <begin position="2"/>
        <end position="116"/>
    </location>
</feature>
<dbReference type="GO" id="GO:0000156">
    <property type="term" value="F:phosphorelay response regulator activity"/>
    <property type="evidence" value="ECO:0007669"/>
    <property type="project" value="TreeGrafter"/>
</dbReference>
<dbReference type="FunFam" id="1.10.10.10:FF:000005">
    <property type="entry name" value="Two-component system response regulator"/>
    <property type="match status" value="1"/>
</dbReference>
<dbReference type="SMART" id="SM00862">
    <property type="entry name" value="Trans_reg_C"/>
    <property type="match status" value="1"/>
</dbReference>
<dbReference type="Proteomes" id="UP001431572">
    <property type="component" value="Chromosome 1"/>
</dbReference>
<keyword evidence="5" id="KW-0804">Transcription</keyword>
<reference evidence="11" key="2">
    <citation type="journal article" date="2024" name="Nature">
        <title>Anoxygenic phototroph of the Chloroflexota uses a type I reaction centre.</title>
        <authorList>
            <person name="Tsuji J.M."/>
            <person name="Shaw N.A."/>
            <person name="Nagashima S."/>
            <person name="Venkiteswaran J.J."/>
            <person name="Schiff S.L."/>
            <person name="Watanabe T."/>
            <person name="Fukui M."/>
            <person name="Hanada S."/>
            <person name="Tank M."/>
            <person name="Neufeld J.D."/>
        </authorList>
    </citation>
    <scope>NUCLEOTIDE SEQUENCE</scope>
    <source>
        <strain evidence="11">L227-S17</strain>
    </source>
</reference>
<dbReference type="AlphaFoldDB" id="A0A8T7LTY1"/>